<evidence type="ECO:0000313" key="4">
    <source>
        <dbReference type="Proteomes" id="UP001596391"/>
    </source>
</evidence>
<comment type="caution">
    <text evidence="3">The sequence shown here is derived from an EMBL/GenBank/DDBJ whole genome shotgun (WGS) entry which is preliminary data.</text>
</comment>
<evidence type="ECO:0000256" key="2">
    <source>
        <dbReference type="SAM" id="Phobius"/>
    </source>
</evidence>
<reference evidence="4" key="1">
    <citation type="journal article" date="2019" name="Int. J. Syst. Evol. Microbiol.">
        <title>The Global Catalogue of Microorganisms (GCM) 10K type strain sequencing project: providing services to taxonomists for standard genome sequencing and annotation.</title>
        <authorList>
            <consortium name="The Broad Institute Genomics Platform"/>
            <consortium name="The Broad Institute Genome Sequencing Center for Infectious Disease"/>
            <person name="Wu L."/>
            <person name="Ma J."/>
        </authorList>
    </citation>
    <scope>NUCLEOTIDE SEQUENCE [LARGE SCALE GENOMIC DNA]</scope>
    <source>
        <strain evidence="4">CGMCC 1.16026</strain>
    </source>
</reference>
<dbReference type="Proteomes" id="UP001596391">
    <property type="component" value="Unassembled WGS sequence"/>
</dbReference>
<keyword evidence="4" id="KW-1185">Reference proteome</keyword>
<evidence type="ECO:0000313" key="3">
    <source>
        <dbReference type="EMBL" id="MFC6644452.1"/>
    </source>
</evidence>
<keyword evidence="2" id="KW-0812">Transmembrane</keyword>
<evidence type="ECO:0000256" key="1">
    <source>
        <dbReference type="SAM" id="Coils"/>
    </source>
</evidence>
<sequence>MDAPSALNFIPNWLQTLIAAGAGAFLASYLKRKGENIAVREELEELVKQVKATTEATKAIEARIGDEFWNKQRMWEMKRDALVESFSDVAAIDDAFMAYIGSLQLKNEAAAFEFAQKLVDTLEGSFVTRAKANLLCGNEINIALLEFMKQVTTAKRLFDNGTLTQTRHVPASLYAALRRVEEVIRVELGFES</sequence>
<keyword evidence="2" id="KW-0472">Membrane</keyword>
<accession>A0ABW1Z7I7</accession>
<keyword evidence="1" id="KW-0175">Coiled coil</keyword>
<feature type="transmembrane region" description="Helical" evidence="2">
    <location>
        <begin position="12"/>
        <end position="30"/>
    </location>
</feature>
<keyword evidence="2" id="KW-1133">Transmembrane helix</keyword>
<protein>
    <submittedName>
        <fullName evidence="3">Uncharacterized protein</fullName>
    </submittedName>
</protein>
<gene>
    <name evidence="3" type="ORF">ACFQBQ_02375</name>
</gene>
<organism evidence="3 4">
    <name type="scientific">Granulicella cerasi</name>
    <dbReference type="NCBI Taxonomy" id="741063"/>
    <lineage>
        <taxon>Bacteria</taxon>
        <taxon>Pseudomonadati</taxon>
        <taxon>Acidobacteriota</taxon>
        <taxon>Terriglobia</taxon>
        <taxon>Terriglobales</taxon>
        <taxon>Acidobacteriaceae</taxon>
        <taxon>Granulicella</taxon>
    </lineage>
</organism>
<proteinExistence type="predicted"/>
<dbReference type="RefSeq" id="WP_263372389.1">
    <property type="nucleotide sequence ID" value="NZ_JAGSYD010000005.1"/>
</dbReference>
<name>A0ABW1Z7I7_9BACT</name>
<dbReference type="EMBL" id="JBHSWI010000001">
    <property type="protein sequence ID" value="MFC6644452.1"/>
    <property type="molecule type" value="Genomic_DNA"/>
</dbReference>
<feature type="coiled-coil region" evidence="1">
    <location>
        <begin position="36"/>
        <end position="63"/>
    </location>
</feature>